<reference evidence="2" key="1">
    <citation type="journal article" date="2014" name="Proc. Natl. Acad. Sci. U.S.A.">
        <title>Extensive sampling of basidiomycete genomes demonstrates inadequacy of the white-rot/brown-rot paradigm for wood decay fungi.</title>
        <authorList>
            <person name="Riley R."/>
            <person name="Salamov A.A."/>
            <person name="Brown D.W."/>
            <person name="Nagy L.G."/>
            <person name="Floudas D."/>
            <person name="Held B.W."/>
            <person name="Levasseur A."/>
            <person name="Lombard V."/>
            <person name="Morin E."/>
            <person name="Otillar R."/>
            <person name="Lindquist E.A."/>
            <person name="Sun H."/>
            <person name="LaButti K.M."/>
            <person name="Schmutz J."/>
            <person name="Jabbour D."/>
            <person name="Luo H."/>
            <person name="Baker S.E."/>
            <person name="Pisabarro A.G."/>
            <person name="Walton J.D."/>
            <person name="Blanchette R.A."/>
            <person name="Henrissat B."/>
            <person name="Martin F."/>
            <person name="Cullen D."/>
            <person name="Hibbett D.S."/>
            <person name="Grigoriev I.V."/>
        </authorList>
    </citation>
    <scope>NUCLEOTIDE SEQUENCE [LARGE SCALE GENOMIC DNA]</scope>
    <source>
        <strain evidence="2">CBS 339.88</strain>
    </source>
</reference>
<evidence type="ECO:0000313" key="1">
    <source>
        <dbReference type="EMBL" id="KDR79752.1"/>
    </source>
</evidence>
<dbReference type="HOGENOM" id="CLU_1428092_0_0_1"/>
<keyword evidence="2" id="KW-1185">Reference proteome</keyword>
<accession>A0A067TBM0</accession>
<dbReference type="AlphaFoldDB" id="A0A067TBM0"/>
<gene>
    <name evidence="1" type="ORF">GALMADRAFT_62004</name>
</gene>
<protein>
    <submittedName>
        <fullName evidence="1">Uncharacterized protein</fullName>
    </submittedName>
</protein>
<dbReference type="PANTHER" id="PTHR46579">
    <property type="entry name" value="F5/8 TYPE C DOMAIN-CONTAINING PROTEIN-RELATED"/>
    <property type="match status" value="1"/>
</dbReference>
<dbReference type="STRING" id="685588.A0A067TBM0"/>
<dbReference type="Proteomes" id="UP000027222">
    <property type="component" value="Unassembled WGS sequence"/>
</dbReference>
<dbReference type="PANTHER" id="PTHR46579:SF2">
    <property type="entry name" value="C2H2-TYPE DOMAIN-CONTAINING PROTEIN"/>
    <property type="match status" value="1"/>
</dbReference>
<evidence type="ECO:0000313" key="2">
    <source>
        <dbReference type="Proteomes" id="UP000027222"/>
    </source>
</evidence>
<organism evidence="1 2">
    <name type="scientific">Galerina marginata (strain CBS 339.88)</name>
    <dbReference type="NCBI Taxonomy" id="685588"/>
    <lineage>
        <taxon>Eukaryota</taxon>
        <taxon>Fungi</taxon>
        <taxon>Dikarya</taxon>
        <taxon>Basidiomycota</taxon>
        <taxon>Agaricomycotina</taxon>
        <taxon>Agaricomycetes</taxon>
        <taxon>Agaricomycetidae</taxon>
        <taxon>Agaricales</taxon>
        <taxon>Agaricineae</taxon>
        <taxon>Strophariaceae</taxon>
        <taxon>Galerina</taxon>
    </lineage>
</organism>
<proteinExistence type="predicted"/>
<dbReference type="OrthoDB" id="3269001at2759"/>
<sequence length="190" mass="21767">MAGFASVTHTHFCHICHCTRNGHGYDHLEQHLWHPRTNEETQAFAQAYRDCTTELESEAFVAQTGVRWSELLRLPYFDPTHFVVIDTMHNLFLGLINKHFQDILEMAQIRADIKSMVTPSWLTSVPSQLGSASHGKLKADQWRVLGSVYLPISLIRLWWLVQPENPRSERCRKILDVTIMLLSAVSIATS</sequence>
<dbReference type="EMBL" id="KL142372">
    <property type="protein sequence ID" value="KDR79752.1"/>
    <property type="molecule type" value="Genomic_DNA"/>
</dbReference>
<name>A0A067TBM0_GALM3</name>